<protein>
    <submittedName>
        <fullName evidence="1">Uncharacterized protein</fullName>
    </submittedName>
</protein>
<reference evidence="2" key="1">
    <citation type="submission" date="2016-11" db="EMBL/GenBank/DDBJ databases">
        <title>Trade-off between light-utilization and light-protection in marine flavobacteria.</title>
        <authorList>
            <person name="Kumagai Y."/>
            <person name="Yoshizawa S."/>
            <person name="Kogure K."/>
        </authorList>
    </citation>
    <scope>NUCLEOTIDE SEQUENCE [LARGE SCALE GENOMIC DNA]</scope>
    <source>
        <strain evidence="2">SG-18</strain>
    </source>
</reference>
<sequence length="157" mass="17305">MVSVFVGFLTLQACKTDKNRRRTSNLAENPVISICLDFGTYPDDTPISSPFKQAGFTVESDGKLMVNETGQKTALQFESEGMSIGLPKRLNQVKLRMASNNIEFKVWATTEQGKVLDSAAVYQNSFKDFYLIGKGIERVVFHGGGNKGALKEICVDL</sequence>
<dbReference type="AlphaFoldDB" id="A0A2S7T4Z4"/>
<accession>A0A2S7T4Z4</accession>
<name>A0A2S7T4Z4_9FLAO</name>
<gene>
    <name evidence="1" type="ORF">BST99_03975</name>
</gene>
<evidence type="ECO:0000313" key="2">
    <source>
        <dbReference type="Proteomes" id="UP000239366"/>
    </source>
</evidence>
<keyword evidence="2" id="KW-1185">Reference proteome</keyword>
<organism evidence="1 2">
    <name type="scientific">Aureicoccus marinus</name>
    <dbReference type="NCBI Taxonomy" id="754435"/>
    <lineage>
        <taxon>Bacteria</taxon>
        <taxon>Pseudomonadati</taxon>
        <taxon>Bacteroidota</taxon>
        <taxon>Flavobacteriia</taxon>
        <taxon>Flavobacteriales</taxon>
        <taxon>Flavobacteriaceae</taxon>
        <taxon>Aureicoccus</taxon>
    </lineage>
</organism>
<evidence type="ECO:0000313" key="1">
    <source>
        <dbReference type="EMBL" id="PQJ15002.1"/>
    </source>
</evidence>
<dbReference type="Proteomes" id="UP000239366">
    <property type="component" value="Unassembled WGS sequence"/>
</dbReference>
<comment type="caution">
    <text evidence="1">The sequence shown here is derived from an EMBL/GenBank/DDBJ whole genome shotgun (WGS) entry which is preliminary data.</text>
</comment>
<dbReference type="EMBL" id="MQVX01000001">
    <property type="protein sequence ID" value="PQJ15002.1"/>
    <property type="molecule type" value="Genomic_DNA"/>
</dbReference>
<dbReference type="RefSeq" id="WP_105000652.1">
    <property type="nucleotide sequence ID" value="NZ_MQVX01000001.1"/>
</dbReference>
<proteinExistence type="predicted"/>